<dbReference type="EMBL" id="JACWMW010000001">
    <property type="protein sequence ID" value="MBD1384515.1"/>
    <property type="molecule type" value="Genomic_DNA"/>
</dbReference>
<gene>
    <name evidence="2" type="ORF">IDJ75_04425</name>
</gene>
<feature type="chain" id="PRO_5047013127" evidence="1">
    <location>
        <begin position="20"/>
        <end position="215"/>
    </location>
</feature>
<keyword evidence="3" id="KW-1185">Reference proteome</keyword>
<comment type="caution">
    <text evidence="2">The sequence shown here is derived from an EMBL/GenBank/DDBJ whole genome shotgun (WGS) entry which is preliminary data.</text>
</comment>
<proteinExistence type="predicted"/>
<evidence type="ECO:0000313" key="2">
    <source>
        <dbReference type="EMBL" id="MBD1384515.1"/>
    </source>
</evidence>
<dbReference type="Proteomes" id="UP000618754">
    <property type="component" value="Unassembled WGS sequence"/>
</dbReference>
<sequence>MRKALLIFLIIASTIAAKAQTQRKWFEGTLYHTSGEIFDGLISWSPPHKGEYEDGDQILYCKDEKSEVFPIPYYKIKSFVMGADSFVVSRNVLFKNSPFMIVSVDNATKLFTVKTAKNGFPLIINTGGFTGNVGMGVGVGTRIGAGTKTTYYYGATPDKVTKLEKKEFIEVMSNIMADKPEVVAKIKDKTFRYGDMEDLLTYYRTGQMPKKSYDY</sequence>
<name>A0ABR7X3B0_9SPHI</name>
<feature type="signal peptide" evidence="1">
    <location>
        <begin position="1"/>
        <end position="19"/>
    </location>
</feature>
<protein>
    <submittedName>
        <fullName evidence="2">Uncharacterized protein</fullName>
    </submittedName>
</protein>
<evidence type="ECO:0000313" key="3">
    <source>
        <dbReference type="Proteomes" id="UP000618754"/>
    </source>
</evidence>
<evidence type="ECO:0000256" key="1">
    <source>
        <dbReference type="SAM" id="SignalP"/>
    </source>
</evidence>
<dbReference type="RefSeq" id="WP_191174381.1">
    <property type="nucleotide sequence ID" value="NZ_JACWMW010000001.1"/>
</dbReference>
<reference evidence="2 3" key="1">
    <citation type="submission" date="2020-09" db="EMBL/GenBank/DDBJ databases">
        <title>Novel species of Mucilaginibacter isolated from a glacier on the Tibetan Plateau.</title>
        <authorList>
            <person name="Liu Q."/>
            <person name="Xin Y.-H."/>
        </authorList>
    </citation>
    <scope>NUCLEOTIDE SEQUENCE [LARGE SCALE GENOMIC DNA]</scope>
    <source>
        <strain evidence="2 3">CGMCC 1.13878</strain>
    </source>
</reference>
<keyword evidence="1" id="KW-0732">Signal</keyword>
<organism evidence="2 3">
    <name type="scientific">Mucilaginibacter rigui</name>
    <dbReference type="NCBI Taxonomy" id="534635"/>
    <lineage>
        <taxon>Bacteria</taxon>
        <taxon>Pseudomonadati</taxon>
        <taxon>Bacteroidota</taxon>
        <taxon>Sphingobacteriia</taxon>
        <taxon>Sphingobacteriales</taxon>
        <taxon>Sphingobacteriaceae</taxon>
        <taxon>Mucilaginibacter</taxon>
    </lineage>
</organism>
<accession>A0ABR7X3B0</accession>